<dbReference type="Proteomes" id="UP001054252">
    <property type="component" value="Unassembled WGS sequence"/>
</dbReference>
<proteinExistence type="predicted"/>
<gene>
    <name evidence="1" type="ORF">SLEP1_g12737</name>
</gene>
<comment type="caution">
    <text evidence="1">The sequence shown here is derived from an EMBL/GenBank/DDBJ whole genome shotgun (WGS) entry which is preliminary data.</text>
</comment>
<evidence type="ECO:0000313" key="2">
    <source>
        <dbReference type="Proteomes" id="UP001054252"/>
    </source>
</evidence>
<reference evidence="1 2" key="1">
    <citation type="journal article" date="2021" name="Commun. Biol.">
        <title>The genome of Shorea leprosula (Dipterocarpaceae) highlights the ecological relevance of drought in aseasonal tropical rainforests.</title>
        <authorList>
            <person name="Ng K.K.S."/>
            <person name="Kobayashi M.J."/>
            <person name="Fawcett J.A."/>
            <person name="Hatakeyama M."/>
            <person name="Paape T."/>
            <person name="Ng C.H."/>
            <person name="Ang C.C."/>
            <person name="Tnah L.H."/>
            <person name="Lee C.T."/>
            <person name="Nishiyama T."/>
            <person name="Sese J."/>
            <person name="O'Brien M.J."/>
            <person name="Copetti D."/>
            <person name="Mohd Noor M.I."/>
            <person name="Ong R.C."/>
            <person name="Putra M."/>
            <person name="Sireger I.Z."/>
            <person name="Indrioko S."/>
            <person name="Kosugi Y."/>
            <person name="Izuno A."/>
            <person name="Isagi Y."/>
            <person name="Lee S.L."/>
            <person name="Shimizu K.K."/>
        </authorList>
    </citation>
    <scope>NUCLEOTIDE SEQUENCE [LARGE SCALE GENOMIC DNA]</scope>
    <source>
        <strain evidence="1">214</strain>
    </source>
</reference>
<sequence length="43" mass="4443">MAGYIPKVPNLRSFTVSASSNGALPGSSKQSGSPVILMLPLIR</sequence>
<keyword evidence="2" id="KW-1185">Reference proteome</keyword>
<evidence type="ECO:0000313" key="1">
    <source>
        <dbReference type="EMBL" id="GKU99963.1"/>
    </source>
</evidence>
<name>A0AAV5IP34_9ROSI</name>
<organism evidence="1 2">
    <name type="scientific">Rubroshorea leprosula</name>
    <dbReference type="NCBI Taxonomy" id="152421"/>
    <lineage>
        <taxon>Eukaryota</taxon>
        <taxon>Viridiplantae</taxon>
        <taxon>Streptophyta</taxon>
        <taxon>Embryophyta</taxon>
        <taxon>Tracheophyta</taxon>
        <taxon>Spermatophyta</taxon>
        <taxon>Magnoliopsida</taxon>
        <taxon>eudicotyledons</taxon>
        <taxon>Gunneridae</taxon>
        <taxon>Pentapetalae</taxon>
        <taxon>rosids</taxon>
        <taxon>malvids</taxon>
        <taxon>Malvales</taxon>
        <taxon>Dipterocarpaceae</taxon>
        <taxon>Rubroshorea</taxon>
    </lineage>
</organism>
<dbReference type="EMBL" id="BPVZ01000015">
    <property type="protein sequence ID" value="GKU99963.1"/>
    <property type="molecule type" value="Genomic_DNA"/>
</dbReference>
<dbReference type="AlphaFoldDB" id="A0AAV5IP34"/>
<accession>A0AAV5IP34</accession>
<protein>
    <submittedName>
        <fullName evidence="1">Uncharacterized protein</fullName>
    </submittedName>
</protein>